<dbReference type="EMBL" id="JAATIQ010000017">
    <property type="protein sequence ID" value="KAF4400438.1"/>
    <property type="molecule type" value="Genomic_DNA"/>
</dbReference>
<comment type="caution">
    <text evidence="2">The sequence shown here is derived from an EMBL/GenBank/DDBJ whole genome shotgun (WGS) entry which is preliminary data.</text>
</comment>
<dbReference type="AlphaFoldDB" id="A0A7J6I0C2"/>
<evidence type="ECO:0000313" key="3">
    <source>
        <dbReference type="Proteomes" id="UP000583929"/>
    </source>
</evidence>
<feature type="domain" description="MATH" evidence="1">
    <location>
        <begin position="156"/>
        <end position="290"/>
    </location>
</feature>
<dbReference type="InterPro" id="IPR002083">
    <property type="entry name" value="MATH/TRAF_dom"/>
</dbReference>
<accession>A0A7J6I0C2</accession>
<protein>
    <recommendedName>
        <fullName evidence="1">MATH domain-containing protein</fullName>
    </recommendedName>
</protein>
<dbReference type="PANTHER" id="PTHR46162">
    <property type="entry name" value="TRAF-LIKE FAMILY PROTEIN"/>
    <property type="match status" value="1"/>
</dbReference>
<dbReference type="PROSITE" id="PS50144">
    <property type="entry name" value="MATH"/>
    <property type="match status" value="1"/>
</dbReference>
<sequence length="299" mass="33825">MGNSACLVQPGKANPDGKFGVLNEIAAIDSKSSFGGFIYIIFSGWRILELIVREIEVETSSLPTGWEVNAIFNLFLFDQIRDKFISFEGNCISTYFLKLIEAPQGEAVQKRTRGYASAVSIEAHTSKPRYARVRRFHTMKPKWGFARFMDLQTFNNPSNGYLVNDTCKFGAEIFIENLERYQSSSFVGGDYKWSIVFYPNGQSNEKSNNNCCVVGLALDSTLPPDTSLFVHLMCRMRDQKYANHFRKTDSKTFSSKSLARGFEDYMSLTKLNDPENGFLVGDRCIIDVEFKVLGLVTLE</sequence>
<evidence type="ECO:0000259" key="1">
    <source>
        <dbReference type="PROSITE" id="PS50144"/>
    </source>
</evidence>
<dbReference type="Proteomes" id="UP000583929">
    <property type="component" value="Unassembled WGS sequence"/>
</dbReference>
<gene>
    <name evidence="2" type="ORF">G4B88_023231</name>
</gene>
<organism evidence="2 3">
    <name type="scientific">Cannabis sativa</name>
    <name type="common">Hemp</name>
    <name type="synonym">Marijuana</name>
    <dbReference type="NCBI Taxonomy" id="3483"/>
    <lineage>
        <taxon>Eukaryota</taxon>
        <taxon>Viridiplantae</taxon>
        <taxon>Streptophyta</taxon>
        <taxon>Embryophyta</taxon>
        <taxon>Tracheophyta</taxon>
        <taxon>Spermatophyta</taxon>
        <taxon>Magnoliopsida</taxon>
        <taxon>eudicotyledons</taxon>
        <taxon>Gunneridae</taxon>
        <taxon>Pentapetalae</taxon>
        <taxon>rosids</taxon>
        <taxon>fabids</taxon>
        <taxon>Rosales</taxon>
        <taxon>Cannabaceae</taxon>
        <taxon>Cannabis</taxon>
    </lineage>
</organism>
<dbReference type="CDD" id="cd00121">
    <property type="entry name" value="MATH"/>
    <property type="match status" value="1"/>
</dbReference>
<proteinExistence type="predicted"/>
<name>A0A7J6I0C2_CANSA</name>
<dbReference type="Gene3D" id="2.60.210.10">
    <property type="entry name" value="Apoptosis, Tumor Necrosis Factor Receptor Associated Protein 2, Chain A"/>
    <property type="match status" value="2"/>
</dbReference>
<dbReference type="PANTHER" id="PTHR46162:SF9">
    <property type="entry name" value="MATH DOMAIN-CONTAINING PROTEIN"/>
    <property type="match status" value="1"/>
</dbReference>
<dbReference type="SUPFAM" id="SSF49599">
    <property type="entry name" value="TRAF domain-like"/>
    <property type="match status" value="2"/>
</dbReference>
<dbReference type="Pfam" id="PF22486">
    <property type="entry name" value="MATH_2"/>
    <property type="match status" value="2"/>
</dbReference>
<reference evidence="2 3" key="1">
    <citation type="journal article" date="2020" name="bioRxiv">
        <title>Sequence and annotation of 42 cannabis genomes reveals extensive copy number variation in cannabinoid synthesis and pathogen resistance genes.</title>
        <authorList>
            <person name="Mckernan K.J."/>
            <person name="Helbert Y."/>
            <person name="Kane L.T."/>
            <person name="Ebling H."/>
            <person name="Zhang L."/>
            <person name="Liu B."/>
            <person name="Eaton Z."/>
            <person name="Mclaughlin S."/>
            <person name="Kingan S."/>
            <person name="Baybayan P."/>
            <person name="Concepcion G."/>
            <person name="Jordan M."/>
            <person name="Riva A."/>
            <person name="Barbazuk W."/>
            <person name="Harkins T."/>
        </authorList>
    </citation>
    <scope>NUCLEOTIDE SEQUENCE [LARGE SCALE GENOMIC DNA]</scope>
    <source>
        <strain evidence="3">cv. Jamaican Lion 4</strain>
        <tissue evidence="2">Leaf</tissue>
    </source>
</reference>
<keyword evidence="3" id="KW-1185">Reference proteome</keyword>
<evidence type="ECO:0000313" key="2">
    <source>
        <dbReference type="EMBL" id="KAF4400438.1"/>
    </source>
</evidence>
<dbReference type="InterPro" id="IPR008974">
    <property type="entry name" value="TRAF-like"/>
</dbReference>